<dbReference type="AlphaFoldDB" id="A0AAE1DCX3"/>
<organism evidence="1 2">
    <name type="scientific">Elysia crispata</name>
    <name type="common">lettuce slug</name>
    <dbReference type="NCBI Taxonomy" id="231223"/>
    <lineage>
        <taxon>Eukaryota</taxon>
        <taxon>Metazoa</taxon>
        <taxon>Spiralia</taxon>
        <taxon>Lophotrochozoa</taxon>
        <taxon>Mollusca</taxon>
        <taxon>Gastropoda</taxon>
        <taxon>Heterobranchia</taxon>
        <taxon>Euthyneura</taxon>
        <taxon>Panpulmonata</taxon>
        <taxon>Sacoglossa</taxon>
        <taxon>Placobranchoidea</taxon>
        <taxon>Plakobranchidae</taxon>
        <taxon>Elysia</taxon>
    </lineage>
</organism>
<evidence type="ECO:0000313" key="2">
    <source>
        <dbReference type="Proteomes" id="UP001283361"/>
    </source>
</evidence>
<name>A0AAE1DCX3_9GAST</name>
<sequence>MSKCTSCRGKDAPHDSVNTHSVKQLKLTLCILRSGKLLATIDLFVCVHPASCVWQSKPLLGEKTQDLMGFVSVASRRSFPAEDNHISVWIPSRFALGQKSPTK</sequence>
<reference evidence="1" key="1">
    <citation type="journal article" date="2023" name="G3 (Bethesda)">
        <title>A reference genome for the long-term kleptoplast-retaining sea slug Elysia crispata morphotype clarki.</title>
        <authorList>
            <person name="Eastman K.E."/>
            <person name="Pendleton A.L."/>
            <person name="Shaikh M.A."/>
            <person name="Suttiyut T."/>
            <person name="Ogas R."/>
            <person name="Tomko P."/>
            <person name="Gavelis G."/>
            <person name="Widhalm J.R."/>
            <person name="Wisecaver J.H."/>
        </authorList>
    </citation>
    <scope>NUCLEOTIDE SEQUENCE</scope>
    <source>
        <strain evidence="1">ECLA1</strain>
    </source>
</reference>
<protein>
    <submittedName>
        <fullName evidence="1">Uncharacterized protein</fullName>
    </submittedName>
</protein>
<evidence type="ECO:0000313" key="1">
    <source>
        <dbReference type="EMBL" id="KAK3765360.1"/>
    </source>
</evidence>
<dbReference type="Proteomes" id="UP001283361">
    <property type="component" value="Unassembled WGS sequence"/>
</dbReference>
<keyword evidence="2" id="KW-1185">Reference proteome</keyword>
<comment type="caution">
    <text evidence="1">The sequence shown here is derived from an EMBL/GenBank/DDBJ whole genome shotgun (WGS) entry which is preliminary data.</text>
</comment>
<dbReference type="EMBL" id="JAWDGP010004318">
    <property type="protein sequence ID" value="KAK3765360.1"/>
    <property type="molecule type" value="Genomic_DNA"/>
</dbReference>
<gene>
    <name evidence="1" type="ORF">RRG08_065116</name>
</gene>
<accession>A0AAE1DCX3</accession>
<proteinExistence type="predicted"/>